<feature type="domain" description="Ribosomal RNA adenine methylase transferase N-terminal" evidence="5">
    <location>
        <begin position="18"/>
        <end position="151"/>
    </location>
</feature>
<evidence type="ECO:0000256" key="2">
    <source>
        <dbReference type="ARBA" id="ARBA00022603"/>
    </source>
</evidence>
<evidence type="ECO:0000256" key="1">
    <source>
        <dbReference type="ARBA" id="ARBA00008361"/>
    </source>
</evidence>
<evidence type="ECO:0000259" key="5">
    <source>
        <dbReference type="SMART" id="SM00650"/>
    </source>
</evidence>
<dbReference type="GO" id="GO:0000179">
    <property type="term" value="F:rRNA (adenine-N6,N6-)-dimethyltransferase activity"/>
    <property type="evidence" value="ECO:0007669"/>
    <property type="project" value="InterPro"/>
</dbReference>
<accession>A0A5M3W204</accession>
<dbReference type="SMART" id="SM00650">
    <property type="entry name" value="rADc"/>
    <property type="match status" value="1"/>
</dbReference>
<dbReference type="InterPro" id="IPR020598">
    <property type="entry name" value="rRNA_Ade_methylase_Trfase_N"/>
</dbReference>
<dbReference type="CDD" id="cd02440">
    <property type="entry name" value="AdoMet_MTases"/>
    <property type="match status" value="1"/>
</dbReference>
<dbReference type="Gene3D" id="3.40.50.150">
    <property type="entry name" value="Vaccinia Virus protein VP39"/>
    <property type="match status" value="1"/>
</dbReference>
<protein>
    <recommendedName>
        <fullName evidence="5">Ribosomal RNA adenine methylase transferase N-terminal domain-containing protein</fullName>
    </recommendedName>
</protein>
<comment type="similarity">
    <text evidence="1">Belongs to the methyltransferase superfamily.</text>
</comment>
<dbReference type="PANTHER" id="PTHR44942">
    <property type="entry name" value="METHYLTRANSF_11 DOMAIN-CONTAINING PROTEIN"/>
    <property type="match status" value="1"/>
</dbReference>
<evidence type="ECO:0000313" key="6">
    <source>
        <dbReference type="EMBL" id="GES02754.1"/>
    </source>
</evidence>
<evidence type="ECO:0000256" key="3">
    <source>
        <dbReference type="ARBA" id="ARBA00022679"/>
    </source>
</evidence>
<keyword evidence="7" id="KW-1185">Reference proteome</keyword>
<dbReference type="Pfam" id="PF08241">
    <property type="entry name" value="Methyltransf_11"/>
    <property type="match status" value="1"/>
</dbReference>
<evidence type="ECO:0000313" key="7">
    <source>
        <dbReference type="Proteomes" id="UP000334990"/>
    </source>
</evidence>
<organism evidence="6 7">
    <name type="scientific">Acrocarpospora corrugata</name>
    <dbReference type="NCBI Taxonomy" id="35763"/>
    <lineage>
        <taxon>Bacteria</taxon>
        <taxon>Bacillati</taxon>
        <taxon>Actinomycetota</taxon>
        <taxon>Actinomycetes</taxon>
        <taxon>Streptosporangiales</taxon>
        <taxon>Streptosporangiaceae</taxon>
        <taxon>Acrocarpospora</taxon>
    </lineage>
</organism>
<keyword evidence="3" id="KW-0808">Transferase</keyword>
<dbReference type="InterPro" id="IPR051052">
    <property type="entry name" value="Diverse_substrate_MTase"/>
</dbReference>
<dbReference type="InterPro" id="IPR013216">
    <property type="entry name" value="Methyltransf_11"/>
</dbReference>
<keyword evidence="4" id="KW-0949">S-adenosyl-L-methionine</keyword>
<keyword evidence="2" id="KW-0489">Methyltransferase</keyword>
<dbReference type="Proteomes" id="UP000334990">
    <property type="component" value="Unassembled WGS sequence"/>
</dbReference>
<dbReference type="PANTHER" id="PTHR44942:SF4">
    <property type="entry name" value="METHYLTRANSFERASE TYPE 11 DOMAIN-CONTAINING PROTEIN"/>
    <property type="match status" value="1"/>
</dbReference>
<gene>
    <name evidence="6" type="ORF">Acor_48200</name>
</gene>
<comment type="caution">
    <text evidence="6">The sequence shown here is derived from an EMBL/GenBank/DDBJ whole genome shotgun (WGS) entry which is preliminary data.</text>
</comment>
<sequence>MFNGDAELYDRARPGYPAELFDLLPVGRVLEIGPGTGQATEALAARGNQIVAVELGPQMADVARRKLARFPRVEVVTTDFETWPLPEEPFDLVLAATSFHWIDPDIRVSKAARALRPGGMLATISTHHTASGTDADEFFADAQECYLRFDPDTPPGLLLEPADEIPMDSAEIDASPDFGPATFHRFEWDQPYSTQSYLDVLTTYSGHRALPPAARNGLLRCIGNLSDSKYASQITKHYLTELRLANRLTTATR</sequence>
<reference evidence="6 7" key="1">
    <citation type="submission" date="2019-10" db="EMBL/GenBank/DDBJ databases">
        <title>Whole genome shotgun sequence of Acrocarpospora corrugata NBRC 13972.</title>
        <authorList>
            <person name="Ichikawa N."/>
            <person name="Kimura A."/>
            <person name="Kitahashi Y."/>
            <person name="Komaki H."/>
            <person name="Oguchi A."/>
        </authorList>
    </citation>
    <scope>NUCLEOTIDE SEQUENCE [LARGE SCALE GENOMIC DNA]</scope>
    <source>
        <strain evidence="6 7">NBRC 13972</strain>
    </source>
</reference>
<dbReference type="InterPro" id="IPR029063">
    <property type="entry name" value="SAM-dependent_MTases_sf"/>
</dbReference>
<proteinExistence type="inferred from homology"/>
<dbReference type="EMBL" id="BLAD01000061">
    <property type="protein sequence ID" value="GES02754.1"/>
    <property type="molecule type" value="Genomic_DNA"/>
</dbReference>
<dbReference type="SUPFAM" id="SSF53335">
    <property type="entry name" value="S-adenosyl-L-methionine-dependent methyltransferases"/>
    <property type="match status" value="1"/>
</dbReference>
<name>A0A5M3W204_9ACTN</name>
<evidence type="ECO:0000256" key="4">
    <source>
        <dbReference type="ARBA" id="ARBA00022691"/>
    </source>
</evidence>
<dbReference type="AlphaFoldDB" id="A0A5M3W204"/>